<dbReference type="AlphaFoldDB" id="A0A4Q1D5M0"/>
<dbReference type="OrthoDB" id="828283at2"/>
<accession>A0A4Q1D5M0</accession>
<reference evidence="1 2" key="1">
    <citation type="submission" date="2019-01" db="EMBL/GenBank/DDBJ databases">
        <title>Filimonas sp. strain TTM-71.</title>
        <authorList>
            <person name="Chen W.-M."/>
        </authorList>
    </citation>
    <scope>NUCLEOTIDE SEQUENCE [LARGE SCALE GENOMIC DNA]</scope>
    <source>
        <strain evidence="1 2">TTM-71</strain>
    </source>
</reference>
<name>A0A4Q1D5M0_9BACT</name>
<evidence type="ECO:0000313" key="1">
    <source>
        <dbReference type="EMBL" id="RXK83810.1"/>
    </source>
</evidence>
<protein>
    <submittedName>
        <fullName evidence="1">Uncharacterized protein</fullName>
    </submittedName>
</protein>
<keyword evidence="2" id="KW-1185">Reference proteome</keyword>
<gene>
    <name evidence="1" type="ORF">ESB13_17210</name>
</gene>
<dbReference type="Proteomes" id="UP000290545">
    <property type="component" value="Unassembled WGS sequence"/>
</dbReference>
<sequence length="62" mass="7399">MSEHHLPFYETGNDTSVFYSRPYDYSIYEVSKLGLKKKYTFIFPMENSIPDSFWVKKVPPKD</sequence>
<proteinExistence type="predicted"/>
<comment type="caution">
    <text evidence="1">The sequence shown here is derived from an EMBL/GenBank/DDBJ whole genome shotgun (WGS) entry which is preliminary data.</text>
</comment>
<evidence type="ECO:0000313" key="2">
    <source>
        <dbReference type="Proteomes" id="UP000290545"/>
    </source>
</evidence>
<dbReference type="EMBL" id="SDHZ01000002">
    <property type="protein sequence ID" value="RXK83810.1"/>
    <property type="molecule type" value="Genomic_DNA"/>
</dbReference>
<organism evidence="1 2">
    <name type="scientific">Filimonas effusa</name>
    <dbReference type="NCBI Taxonomy" id="2508721"/>
    <lineage>
        <taxon>Bacteria</taxon>
        <taxon>Pseudomonadati</taxon>
        <taxon>Bacteroidota</taxon>
        <taxon>Chitinophagia</taxon>
        <taxon>Chitinophagales</taxon>
        <taxon>Chitinophagaceae</taxon>
        <taxon>Filimonas</taxon>
    </lineage>
</organism>